<dbReference type="Proteomes" id="UP000001194">
    <property type="component" value="Unassembled WGS sequence"/>
</dbReference>
<feature type="non-terminal residue" evidence="2">
    <location>
        <position position="1"/>
    </location>
</feature>
<dbReference type="HOGENOM" id="CLU_1418274_0_0_1"/>
<feature type="compositionally biased region" description="Low complexity" evidence="1">
    <location>
        <begin position="141"/>
        <end position="161"/>
    </location>
</feature>
<dbReference type="RefSeq" id="XP_001891072.1">
    <property type="nucleotide sequence ID" value="XM_001891037.1"/>
</dbReference>
<sequence length="192" mass="20619">LIQQPHDPLPNPKPPDLLTQGTSSFQWVITPAAYPSNTTALSQASPLHTALIIPSSMPLHTSSRTSKGGRDTSARMRSTIRCSPGQRDSNRRAANSFSSSGVPGVDQARGPREKRTSQHRAICHFSTSLLLSYLSTPVGSLPISTSNPSSSSHTRISPTLSLPRSGTKPPSKACNDRLPNRRAWTTTRGSVE</sequence>
<protein>
    <submittedName>
        <fullName evidence="2">Predicted protein</fullName>
    </submittedName>
</protein>
<evidence type="ECO:0000256" key="1">
    <source>
        <dbReference type="SAM" id="MobiDB-lite"/>
    </source>
</evidence>
<accession>B0E4F4</accession>
<dbReference type="AlphaFoldDB" id="B0E4F4"/>
<keyword evidence="3" id="KW-1185">Reference proteome</keyword>
<dbReference type="GeneID" id="6086727"/>
<feature type="region of interest" description="Disordered" evidence="1">
    <location>
        <begin position="141"/>
        <end position="192"/>
    </location>
</feature>
<dbReference type="InParanoid" id="B0E4F4"/>
<reference evidence="2 3" key="1">
    <citation type="journal article" date="2008" name="Nature">
        <title>The genome of Laccaria bicolor provides insights into mycorrhizal symbiosis.</title>
        <authorList>
            <person name="Martin F."/>
            <person name="Aerts A."/>
            <person name="Ahren D."/>
            <person name="Brun A."/>
            <person name="Danchin E.G.J."/>
            <person name="Duchaussoy F."/>
            <person name="Gibon J."/>
            <person name="Kohler A."/>
            <person name="Lindquist E."/>
            <person name="Pereda V."/>
            <person name="Salamov A."/>
            <person name="Shapiro H.J."/>
            <person name="Wuyts J."/>
            <person name="Blaudez D."/>
            <person name="Buee M."/>
            <person name="Brokstein P."/>
            <person name="Canbaeck B."/>
            <person name="Cohen D."/>
            <person name="Courty P.E."/>
            <person name="Coutinho P.M."/>
            <person name="Delaruelle C."/>
            <person name="Detter J.C."/>
            <person name="Deveau A."/>
            <person name="DiFazio S."/>
            <person name="Duplessis S."/>
            <person name="Fraissinet-Tachet L."/>
            <person name="Lucic E."/>
            <person name="Frey-Klett P."/>
            <person name="Fourrey C."/>
            <person name="Feussner I."/>
            <person name="Gay G."/>
            <person name="Grimwood J."/>
            <person name="Hoegger P.J."/>
            <person name="Jain P."/>
            <person name="Kilaru S."/>
            <person name="Labbe J."/>
            <person name="Lin Y.C."/>
            <person name="Legue V."/>
            <person name="Le Tacon F."/>
            <person name="Marmeisse R."/>
            <person name="Melayah D."/>
            <person name="Montanini B."/>
            <person name="Muratet M."/>
            <person name="Nehls U."/>
            <person name="Niculita-Hirzel H."/>
            <person name="Oudot-Le Secq M.P."/>
            <person name="Peter M."/>
            <person name="Quesneville H."/>
            <person name="Rajashekar B."/>
            <person name="Reich M."/>
            <person name="Rouhier N."/>
            <person name="Schmutz J."/>
            <person name="Yin T."/>
            <person name="Chalot M."/>
            <person name="Henrissat B."/>
            <person name="Kuees U."/>
            <person name="Lucas S."/>
            <person name="Van de Peer Y."/>
            <person name="Podila G.K."/>
            <person name="Polle A."/>
            <person name="Pukkila P.J."/>
            <person name="Richardson P.M."/>
            <person name="Rouze P."/>
            <person name="Sanders I.R."/>
            <person name="Stajich J.E."/>
            <person name="Tunlid A."/>
            <person name="Tuskan G."/>
            <person name="Grigoriev I.V."/>
        </authorList>
    </citation>
    <scope>NUCLEOTIDE SEQUENCE [LARGE SCALE GENOMIC DNA]</scope>
    <source>
        <strain evidence="3">S238N-H82 / ATCC MYA-4686</strain>
    </source>
</reference>
<proteinExistence type="predicted"/>
<feature type="region of interest" description="Disordered" evidence="1">
    <location>
        <begin position="55"/>
        <end position="119"/>
    </location>
</feature>
<evidence type="ECO:0000313" key="3">
    <source>
        <dbReference type="Proteomes" id="UP000001194"/>
    </source>
</evidence>
<name>B0E4F4_LACBS</name>
<evidence type="ECO:0000313" key="2">
    <source>
        <dbReference type="EMBL" id="EDQ98279.1"/>
    </source>
</evidence>
<gene>
    <name evidence="2" type="ORF">LACBIDRAFT_304708</name>
</gene>
<feature type="region of interest" description="Disordered" evidence="1">
    <location>
        <begin position="1"/>
        <end position="20"/>
    </location>
</feature>
<dbReference type="KEGG" id="lbc:LACBIDRAFT_304708"/>
<feature type="compositionally biased region" description="Polar residues" evidence="1">
    <location>
        <begin position="183"/>
        <end position="192"/>
    </location>
</feature>
<organism evidence="3">
    <name type="scientific">Laccaria bicolor (strain S238N-H82 / ATCC MYA-4686)</name>
    <name type="common">Bicoloured deceiver</name>
    <name type="synonym">Laccaria laccata var. bicolor</name>
    <dbReference type="NCBI Taxonomy" id="486041"/>
    <lineage>
        <taxon>Eukaryota</taxon>
        <taxon>Fungi</taxon>
        <taxon>Dikarya</taxon>
        <taxon>Basidiomycota</taxon>
        <taxon>Agaricomycotina</taxon>
        <taxon>Agaricomycetes</taxon>
        <taxon>Agaricomycetidae</taxon>
        <taxon>Agaricales</taxon>
        <taxon>Agaricineae</taxon>
        <taxon>Hydnangiaceae</taxon>
        <taxon>Laccaria</taxon>
    </lineage>
</organism>
<dbReference type="EMBL" id="DS547371">
    <property type="protein sequence ID" value="EDQ98279.1"/>
    <property type="molecule type" value="Genomic_DNA"/>
</dbReference>